<reference evidence="1" key="1">
    <citation type="journal article" date="2020" name="New Phytol.">
        <title>Comparative genomics reveals dynamic genome evolution in host specialist ectomycorrhizal fungi.</title>
        <authorList>
            <person name="Lofgren L.A."/>
            <person name="Nguyen N.H."/>
            <person name="Vilgalys R."/>
            <person name="Ruytinx J."/>
            <person name="Liao H.L."/>
            <person name="Branco S."/>
            <person name="Kuo A."/>
            <person name="LaButti K."/>
            <person name="Lipzen A."/>
            <person name="Andreopoulos W."/>
            <person name="Pangilinan J."/>
            <person name="Riley R."/>
            <person name="Hundley H."/>
            <person name="Na H."/>
            <person name="Barry K."/>
            <person name="Grigoriev I.V."/>
            <person name="Stajich J.E."/>
            <person name="Kennedy P.G."/>
        </authorList>
    </citation>
    <scope>NUCLEOTIDE SEQUENCE</scope>
    <source>
        <strain evidence="1">MN1</strain>
    </source>
</reference>
<dbReference type="EMBL" id="JABBWG010000027">
    <property type="protein sequence ID" value="KAG1812112.1"/>
    <property type="molecule type" value="Genomic_DNA"/>
</dbReference>
<name>A0A9P7E631_9AGAM</name>
<dbReference type="AlphaFoldDB" id="A0A9P7E631"/>
<sequence>MNVLRHAVLLCSISCFFPHRVTCYFAVLYVHQLVLGKLSKFYRTSTEPAPRLSDRMSSLAIAAQPTREVHRKDSLSTLSTLEASDKNGSVVFGLFLAFTKSMTCGEQKTCNNITMQ</sequence>
<gene>
    <name evidence="1" type="ORF">BJ212DRAFT_1371461</name>
</gene>
<organism evidence="1 2">
    <name type="scientific">Suillus subaureus</name>
    <dbReference type="NCBI Taxonomy" id="48587"/>
    <lineage>
        <taxon>Eukaryota</taxon>
        <taxon>Fungi</taxon>
        <taxon>Dikarya</taxon>
        <taxon>Basidiomycota</taxon>
        <taxon>Agaricomycotina</taxon>
        <taxon>Agaricomycetes</taxon>
        <taxon>Agaricomycetidae</taxon>
        <taxon>Boletales</taxon>
        <taxon>Suillineae</taxon>
        <taxon>Suillaceae</taxon>
        <taxon>Suillus</taxon>
    </lineage>
</organism>
<dbReference type="RefSeq" id="XP_041190394.1">
    <property type="nucleotide sequence ID" value="XM_041336293.1"/>
</dbReference>
<dbReference type="GeneID" id="64630310"/>
<evidence type="ECO:0000313" key="1">
    <source>
        <dbReference type="EMBL" id="KAG1812112.1"/>
    </source>
</evidence>
<evidence type="ECO:0000313" key="2">
    <source>
        <dbReference type="Proteomes" id="UP000807769"/>
    </source>
</evidence>
<comment type="caution">
    <text evidence="1">The sequence shown here is derived from an EMBL/GenBank/DDBJ whole genome shotgun (WGS) entry which is preliminary data.</text>
</comment>
<dbReference type="Proteomes" id="UP000807769">
    <property type="component" value="Unassembled WGS sequence"/>
</dbReference>
<protein>
    <submittedName>
        <fullName evidence="1">Uncharacterized protein</fullName>
    </submittedName>
</protein>
<accession>A0A9P7E631</accession>
<proteinExistence type="predicted"/>
<keyword evidence="2" id="KW-1185">Reference proteome</keyword>